<evidence type="ECO:0000256" key="1">
    <source>
        <dbReference type="SAM" id="MobiDB-lite"/>
    </source>
</evidence>
<feature type="region of interest" description="Disordered" evidence="1">
    <location>
        <begin position="223"/>
        <end position="255"/>
    </location>
</feature>
<dbReference type="Proteomes" id="UP001172457">
    <property type="component" value="Chromosome 4"/>
</dbReference>
<comment type="caution">
    <text evidence="2">The sequence shown here is derived from an EMBL/GenBank/DDBJ whole genome shotgun (WGS) entry which is preliminary data.</text>
</comment>
<gene>
    <name evidence="2" type="ORF">OSB04_017304</name>
</gene>
<dbReference type="AlphaFoldDB" id="A0AA38T2N6"/>
<reference evidence="2" key="1">
    <citation type="submission" date="2023-03" db="EMBL/GenBank/DDBJ databases">
        <title>Chromosome-scale reference genome and RAD-based genetic map of yellow starthistle (Centaurea solstitialis) reveal putative structural variation and QTLs associated with invader traits.</title>
        <authorList>
            <person name="Reatini B."/>
            <person name="Cang F.A."/>
            <person name="Jiang Q."/>
            <person name="Mckibben M.T.W."/>
            <person name="Barker M.S."/>
            <person name="Rieseberg L.H."/>
            <person name="Dlugosch K.M."/>
        </authorList>
    </citation>
    <scope>NUCLEOTIDE SEQUENCE</scope>
    <source>
        <strain evidence="2">CAN-66</strain>
        <tissue evidence="2">Leaf</tissue>
    </source>
</reference>
<feature type="compositionally biased region" description="Basic and acidic residues" evidence="1">
    <location>
        <begin position="229"/>
        <end position="255"/>
    </location>
</feature>
<keyword evidence="3" id="KW-1185">Reference proteome</keyword>
<sequence length="294" mass="32295">MEYKESSILSFLQSQGTLVLVHLPKTVVLNESIGTFLTLFAHFRSQLNALNAFGVKLPSQLSIPSINTQLLHSNTIWGCACFVQLQNTINLSLVVACVAFLGMVSNTRAIVAGILSRKVYVSLVMLPSGFWEHVPFFTMPNLESSSSTAPFFTDPSISLKVESATNTLPGKVESIIEAPKDVESMVIAPPTMELVAEEPTEETTVHVPQVVEKPTKVEVPVEEPATTKTVEEAKTEVEEEPRTKTTQDKEGLKAVEEETPVKVTIEAILKNTSLKTEEETLVIEEVKKVVEEDK</sequence>
<accession>A0AA38T2N6</accession>
<organism evidence="2 3">
    <name type="scientific">Centaurea solstitialis</name>
    <name type="common">yellow star-thistle</name>
    <dbReference type="NCBI Taxonomy" id="347529"/>
    <lineage>
        <taxon>Eukaryota</taxon>
        <taxon>Viridiplantae</taxon>
        <taxon>Streptophyta</taxon>
        <taxon>Embryophyta</taxon>
        <taxon>Tracheophyta</taxon>
        <taxon>Spermatophyta</taxon>
        <taxon>Magnoliopsida</taxon>
        <taxon>eudicotyledons</taxon>
        <taxon>Gunneridae</taxon>
        <taxon>Pentapetalae</taxon>
        <taxon>asterids</taxon>
        <taxon>campanulids</taxon>
        <taxon>Asterales</taxon>
        <taxon>Asteraceae</taxon>
        <taxon>Carduoideae</taxon>
        <taxon>Cardueae</taxon>
        <taxon>Centaureinae</taxon>
        <taxon>Centaurea</taxon>
    </lineage>
</organism>
<evidence type="ECO:0000313" key="3">
    <source>
        <dbReference type="Proteomes" id="UP001172457"/>
    </source>
</evidence>
<name>A0AA38T2N6_9ASTR</name>
<proteinExistence type="predicted"/>
<protein>
    <submittedName>
        <fullName evidence="2">Uncharacterized protein</fullName>
    </submittedName>
</protein>
<dbReference type="EMBL" id="JARYMX010000004">
    <property type="protein sequence ID" value="KAJ9553259.1"/>
    <property type="molecule type" value="Genomic_DNA"/>
</dbReference>
<evidence type="ECO:0000313" key="2">
    <source>
        <dbReference type="EMBL" id="KAJ9553259.1"/>
    </source>
</evidence>